<feature type="domain" description="V-SNARE coiled-coil homology" evidence="17">
    <location>
        <begin position="126"/>
        <end position="186"/>
    </location>
</feature>
<protein>
    <recommendedName>
        <fullName evidence="13">Vesicle-associated membrane protein 7</fullName>
    </recommendedName>
    <alternativeName>
        <fullName evidence="14">Synaptobrevin-like protein 1</fullName>
    </alternativeName>
</protein>
<dbReference type="InterPro" id="IPR001388">
    <property type="entry name" value="Synaptobrevin-like"/>
</dbReference>
<dbReference type="InterPro" id="IPR042855">
    <property type="entry name" value="V_SNARE_CC"/>
</dbReference>
<evidence type="ECO:0000256" key="2">
    <source>
        <dbReference type="ARBA" id="ARBA00008025"/>
    </source>
</evidence>
<dbReference type="GO" id="GO:0005794">
    <property type="term" value="C:Golgi apparatus"/>
    <property type="evidence" value="ECO:0007669"/>
    <property type="project" value="UniProtKB-SubCell"/>
</dbReference>
<evidence type="ECO:0000256" key="13">
    <source>
        <dbReference type="ARBA" id="ARBA00039269"/>
    </source>
</evidence>
<dbReference type="GO" id="GO:0031902">
    <property type="term" value="C:late endosome membrane"/>
    <property type="evidence" value="ECO:0007669"/>
    <property type="project" value="UniProtKB-SubCell"/>
</dbReference>
<dbReference type="PROSITE" id="PS50892">
    <property type="entry name" value="V_SNARE"/>
    <property type="match status" value="1"/>
</dbReference>
<evidence type="ECO:0000256" key="10">
    <source>
        <dbReference type="ARBA" id="ARBA00037845"/>
    </source>
</evidence>
<dbReference type="InterPro" id="IPR011012">
    <property type="entry name" value="Longin-like_dom_sf"/>
</dbReference>
<keyword evidence="19" id="KW-1185">Reference proteome</keyword>
<evidence type="ECO:0000256" key="9">
    <source>
        <dbReference type="ARBA" id="ARBA00037803"/>
    </source>
</evidence>
<evidence type="ECO:0000256" key="14">
    <source>
        <dbReference type="ARBA" id="ARBA00042194"/>
    </source>
</evidence>
<accession>A0A8J4SPN7</accession>
<evidence type="ECO:0000256" key="15">
    <source>
        <dbReference type="PROSITE-ProRule" id="PRU00290"/>
    </source>
</evidence>
<evidence type="ECO:0000256" key="3">
    <source>
        <dbReference type="ARBA" id="ARBA00022448"/>
    </source>
</evidence>
<comment type="caution">
    <text evidence="18">The sequence shown here is derived from an EMBL/GenBank/DDBJ whole genome shotgun (WGS) entry which is preliminary data.</text>
</comment>
<dbReference type="GO" id="GO:0005789">
    <property type="term" value="C:endoplasmic reticulum membrane"/>
    <property type="evidence" value="ECO:0007669"/>
    <property type="project" value="UniProtKB-SubCell"/>
</dbReference>
<keyword evidence="6 16" id="KW-1133">Transmembrane helix</keyword>
<dbReference type="AlphaFoldDB" id="A0A8J4SPN7"/>
<feature type="transmembrane region" description="Helical" evidence="16">
    <location>
        <begin position="192"/>
        <end position="211"/>
    </location>
</feature>
<dbReference type="EMBL" id="LUCH01001146">
    <property type="protein sequence ID" value="KAF5403578.1"/>
    <property type="molecule type" value="Genomic_DNA"/>
</dbReference>
<keyword evidence="15" id="KW-0175">Coiled coil</keyword>
<dbReference type="PANTHER" id="PTHR21136:SF168">
    <property type="entry name" value="VESICLE-ASSOCIATED MEMBRANE PROTEIN 9"/>
    <property type="match status" value="1"/>
</dbReference>
<dbReference type="Pfam" id="PF00957">
    <property type="entry name" value="Synaptobrevin"/>
    <property type="match status" value="1"/>
</dbReference>
<evidence type="ECO:0000256" key="1">
    <source>
        <dbReference type="ARBA" id="ARBA00004163"/>
    </source>
</evidence>
<keyword evidence="3" id="KW-0813">Transport</keyword>
<name>A0A8J4SPN7_9TREM</name>
<dbReference type="Pfam" id="PF13774">
    <property type="entry name" value="Longin"/>
    <property type="match status" value="1"/>
</dbReference>
<dbReference type="GO" id="GO:0030670">
    <property type="term" value="C:phagocytic vesicle membrane"/>
    <property type="evidence" value="ECO:0007669"/>
    <property type="project" value="UniProtKB-SubCell"/>
</dbReference>
<evidence type="ECO:0000256" key="7">
    <source>
        <dbReference type="ARBA" id="ARBA00023136"/>
    </source>
</evidence>
<dbReference type="GO" id="GO:0015031">
    <property type="term" value="P:protein transport"/>
    <property type="evidence" value="ECO:0007669"/>
    <property type="project" value="UniProtKB-KW"/>
</dbReference>
<dbReference type="Proteomes" id="UP000748531">
    <property type="component" value="Unassembled WGS sequence"/>
</dbReference>
<evidence type="ECO:0000313" key="19">
    <source>
        <dbReference type="Proteomes" id="UP000748531"/>
    </source>
</evidence>
<evidence type="ECO:0000256" key="8">
    <source>
        <dbReference type="ARBA" id="ARBA00037801"/>
    </source>
</evidence>
<evidence type="ECO:0000256" key="4">
    <source>
        <dbReference type="ARBA" id="ARBA00022692"/>
    </source>
</evidence>
<dbReference type="GO" id="GO:0030658">
    <property type="term" value="C:transport vesicle membrane"/>
    <property type="evidence" value="ECO:0007669"/>
    <property type="project" value="UniProtKB-SubCell"/>
</dbReference>
<dbReference type="GO" id="GO:0016192">
    <property type="term" value="P:vesicle-mediated transport"/>
    <property type="evidence" value="ECO:0007669"/>
    <property type="project" value="InterPro"/>
</dbReference>
<evidence type="ECO:0000259" key="17">
    <source>
        <dbReference type="PROSITE" id="PS50892"/>
    </source>
</evidence>
<evidence type="ECO:0000256" key="11">
    <source>
        <dbReference type="ARBA" id="ARBA00037863"/>
    </source>
</evidence>
<evidence type="ECO:0000256" key="5">
    <source>
        <dbReference type="ARBA" id="ARBA00022927"/>
    </source>
</evidence>
<organism evidence="18 19">
    <name type="scientific">Paragonimus heterotremus</name>
    <dbReference type="NCBI Taxonomy" id="100268"/>
    <lineage>
        <taxon>Eukaryota</taxon>
        <taxon>Metazoa</taxon>
        <taxon>Spiralia</taxon>
        <taxon>Lophotrochozoa</taxon>
        <taxon>Platyhelminthes</taxon>
        <taxon>Trematoda</taxon>
        <taxon>Digenea</taxon>
        <taxon>Plagiorchiida</taxon>
        <taxon>Troglotremata</taxon>
        <taxon>Troglotrematidae</taxon>
        <taxon>Paragonimus</taxon>
    </lineage>
</organism>
<keyword evidence="7 16" id="KW-0472">Membrane</keyword>
<dbReference type="Gene3D" id="3.30.450.50">
    <property type="entry name" value="Longin domain"/>
    <property type="match status" value="1"/>
</dbReference>
<evidence type="ECO:0000256" key="16">
    <source>
        <dbReference type="SAM" id="Phobius"/>
    </source>
</evidence>
<keyword evidence="5" id="KW-0653">Protein transport</keyword>
<dbReference type="SUPFAM" id="SSF58038">
    <property type="entry name" value="SNARE fusion complex"/>
    <property type="match status" value="1"/>
</dbReference>
<keyword evidence="4 16" id="KW-0812">Transmembrane</keyword>
<dbReference type="OrthoDB" id="248747at2759"/>
<dbReference type="Gene3D" id="1.20.5.110">
    <property type="match status" value="1"/>
</dbReference>
<evidence type="ECO:0000256" key="6">
    <source>
        <dbReference type="ARBA" id="ARBA00022989"/>
    </source>
</evidence>
<dbReference type="InterPro" id="IPR051097">
    <property type="entry name" value="Synaptobrevin-like_transport"/>
</dbReference>
<dbReference type="GO" id="GO:0005765">
    <property type="term" value="C:lysosomal membrane"/>
    <property type="evidence" value="ECO:0007669"/>
    <property type="project" value="UniProtKB-SubCell"/>
</dbReference>
<dbReference type="PRINTS" id="PR00219">
    <property type="entry name" value="SYNAPTOBREVN"/>
</dbReference>
<evidence type="ECO:0000313" key="18">
    <source>
        <dbReference type="EMBL" id="KAF5403578.1"/>
    </source>
</evidence>
<dbReference type="InterPro" id="IPR010908">
    <property type="entry name" value="Longin_dom"/>
</dbReference>
<gene>
    <name evidence="18" type="ORF">PHET_02988</name>
</gene>
<comment type="subcellular location">
    <subcellularLocation>
        <location evidence="12">Cytoplasmic vesicle</location>
        <location evidence="12">Phagosome membrane</location>
        <topology evidence="12">Single-pass type IV membrane protein</topology>
    </subcellularLocation>
    <subcellularLocation>
        <location evidence="9">Cytoplasmic vesicle</location>
        <location evidence="9">Secretory vesicle membrane</location>
        <topology evidence="9">Single-pass type IV membrane protein</topology>
    </subcellularLocation>
    <subcellularLocation>
        <location evidence="1">Endoplasmic reticulum membrane</location>
        <topology evidence="1">Single-pass type IV membrane protein</topology>
    </subcellularLocation>
    <subcellularLocation>
        <location evidence="8">Golgi apparatus</location>
        <location evidence="8">trans-Golgi network membrane</location>
        <topology evidence="8">Single-pass type IV membrane protein</topology>
    </subcellularLocation>
    <subcellularLocation>
        <location evidence="10">Late endosome membrane</location>
        <topology evidence="10">Single-pass type IV membrane protein</topology>
    </subcellularLocation>
    <subcellularLocation>
        <location evidence="11">Lysosome membrane</location>
        <topology evidence="11">Single-pass type IV membrane protein</topology>
    </subcellularLocation>
</comment>
<proteinExistence type="inferred from homology"/>
<dbReference type="SUPFAM" id="SSF64356">
    <property type="entry name" value="SNARE-like"/>
    <property type="match status" value="1"/>
</dbReference>
<reference evidence="18" key="1">
    <citation type="submission" date="2019-05" db="EMBL/GenBank/DDBJ databases">
        <title>Annotation for the trematode Paragonimus heterotremus.</title>
        <authorList>
            <person name="Choi Y.-J."/>
        </authorList>
    </citation>
    <scope>NUCLEOTIDE SEQUENCE</scope>
    <source>
        <strain evidence="18">LC</strain>
    </source>
</reference>
<sequence>MSLFFCAIANEKSIVCKHAIANRDFSNIVESYLSRQVAEGHLFYSEQNVGVHALKVSGISFVAVTELQTPRQQPVQFLTELATNFASKSARVEQARTGQQGCLQHSYGGTLKTMMGKFADFKSNLQMAALQSNVEGVTNVLRQNVEELLKRQELATNLEEKTTDMEANANMFNTISRKVENKARCENVKMRFVLIGVGLGLLGLLIVIILWQTGAFNKK</sequence>
<comment type="similarity">
    <text evidence="2">Belongs to the synaptobrevin family.</text>
</comment>
<dbReference type="PANTHER" id="PTHR21136">
    <property type="entry name" value="SNARE PROTEINS"/>
    <property type="match status" value="1"/>
</dbReference>
<evidence type="ECO:0000256" key="12">
    <source>
        <dbReference type="ARBA" id="ARBA00037875"/>
    </source>
</evidence>